<gene>
    <name evidence="2" type="ORF">ACFQZM_42450</name>
</gene>
<reference evidence="3" key="1">
    <citation type="journal article" date="2019" name="Int. J. Syst. Evol. Microbiol.">
        <title>The Global Catalogue of Microorganisms (GCM) 10K type strain sequencing project: providing services to taxonomists for standard genome sequencing and annotation.</title>
        <authorList>
            <consortium name="The Broad Institute Genomics Platform"/>
            <consortium name="The Broad Institute Genome Sequencing Center for Infectious Disease"/>
            <person name="Wu L."/>
            <person name="Ma J."/>
        </authorList>
    </citation>
    <scope>NUCLEOTIDE SEQUENCE [LARGE SCALE GENOMIC DNA]</scope>
    <source>
        <strain evidence="3">JCM 9371</strain>
    </source>
</reference>
<accession>A0ABW2Y0H6</accession>
<dbReference type="PANTHER" id="PTHR34613:SF1">
    <property type="entry name" value="SLL6017 PROTEIN"/>
    <property type="match status" value="1"/>
</dbReference>
<sequence length="309" mass="33932">MPTQEHDVPAEIFRWRPKLAAGILAGMGISISDVRDARDVSESFTDLKTKEYKGDVAIVLNTARGDLGVIVEVQRRKADDKQWTWPLYIATLRNRQRCPVILLVIAPDPAVAEWCAQTIDIGHPGHSLTPLVLGHDHVPVIEDPQEIVANPAMGVVSALFHGSGQRSASVLRAIVGGYDLLAEKSTDQAGRYYDFVLAVLPAEERRTLEAMVMTESRYYSVPFREAEAKGWAKGEAEGRAEGEAKGRAEGEAKGEAKGRAADVLEILEVREIPVTDAQRERIVECSDPTVLKGWVRRAVVVETAEELFG</sequence>
<proteinExistence type="predicted"/>
<organism evidence="2 3">
    <name type="scientific">Actinomadura fibrosa</name>
    <dbReference type="NCBI Taxonomy" id="111802"/>
    <lineage>
        <taxon>Bacteria</taxon>
        <taxon>Bacillati</taxon>
        <taxon>Actinomycetota</taxon>
        <taxon>Actinomycetes</taxon>
        <taxon>Streptosporangiales</taxon>
        <taxon>Thermomonosporaceae</taxon>
        <taxon>Actinomadura</taxon>
    </lineage>
</organism>
<evidence type="ECO:0000313" key="2">
    <source>
        <dbReference type="EMBL" id="MFD0691213.1"/>
    </source>
</evidence>
<dbReference type="Proteomes" id="UP001597063">
    <property type="component" value="Unassembled WGS sequence"/>
</dbReference>
<keyword evidence="3" id="KW-1185">Reference proteome</keyword>
<evidence type="ECO:0000313" key="3">
    <source>
        <dbReference type="Proteomes" id="UP001597063"/>
    </source>
</evidence>
<dbReference type="PANTHER" id="PTHR34613">
    <property type="entry name" value="SLL0800 PROTEIN"/>
    <property type="match status" value="1"/>
</dbReference>
<dbReference type="EMBL" id="JBHTGP010000027">
    <property type="protein sequence ID" value="MFD0691213.1"/>
    <property type="molecule type" value="Genomic_DNA"/>
</dbReference>
<evidence type="ECO:0000256" key="1">
    <source>
        <dbReference type="SAM" id="MobiDB-lite"/>
    </source>
</evidence>
<comment type="caution">
    <text evidence="2">The sequence shown here is derived from an EMBL/GenBank/DDBJ whole genome shotgun (WGS) entry which is preliminary data.</text>
</comment>
<evidence type="ECO:0008006" key="4">
    <source>
        <dbReference type="Google" id="ProtNLM"/>
    </source>
</evidence>
<feature type="region of interest" description="Disordered" evidence="1">
    <location>
        <begin position="232"/>
        <end position="254"/>
    </location>
</feature>
<dbReference type="RefSeq" id="WP_131758306.1">
    <property type="nucleotide sequence ID" value="NZ_CAACUY010000048.1"/>
</dbReference>
<protein>
    <recommendedName>
        <fullName evidence="4">DUF4365 domain-containing protein</fullName>
    </recommendedName>
</protein>
<name>A0ABW2Y0H6_9ACTN</name>